<dbReference type="Proteomes" id="UP001321741">
    <property type="component" value="Chromosome"/>
</dbReference>
<dbReference type="RefSeq" id="WP_317637731.1">
    <property type="nucleotide sequence ID" value="NZ_AP026803.1"/>
</dbReference>
<feature type="domain" description="Alpha/beta hydrolase fold-3" evidence="2">
    <location>
        <begin position="31"/>
        <end position="242"/>
    </location>
</feature>
<gene>
    <name evidence="3" type="ORF">KIM322_02710</name>
</gene>
<dbReference type="InterPro" id="IPR029058">
    <property type="entry name" value="AB_hydrolase_fold"/>
</dbReference>
<name>A0ABN6SI66_9LACO</name>
<dbReference type="InterPro" id="IPR050300">
    <property type="entry name" value="GDXG_lipolytic_enzyme"/>
</dbReference>
<evidence type="ECO:0000313" key="4">
    <source>
        <dbReference type="Proteomes" id="UP001321741"/>
    </source>
</evidence>
<dbReference type="Gene3D" id="3.40.50.1820">
    <property type="entry name" value="alpha/beta hydrolase"/>
    <property type="match status" value="1"/>
</dbReference>
<evidence type="ECO:0000259" key="2">
    <source>
        <dbReference type="Pfam" id="PF07859"/>
    </source>
</evidence>
<evidence type="ECO:0000313" key="3">
    <source>
        <dbReference type="EMBL" id="BDR60010.1"/>
    </source>
</evidence>
<proteinExistence type="predicted"/>
<keyword evidence="4" id="KW-1185">Reference proteome</keyword>
<accession>A0ABN6SI66</accession>
<protein>
    <submittedName>
        <fullName evidence="3">Esterase</fullName>
    </submittedName>
</protein>
<dbReference type="EMBL" id="AP026803">
    <property type="protein sequence ID" value="BDR60010.1"/>
    <property type="molecule type" value="Genomic_DNA"/>
</dbReference>
<keyword evidence="1" id="KW-0378">Hydrolase</keyword>
<dbReference type="PANTHER" id="PTHR48081">
    <property type="entry name" value="AB HYDROLASE SUPERFAMILY PROTEIN C4A8.06C"/>
    <property type="match status" value="1"/>
</dbReference>
<sequence>MIKISNAIIYDEQRQLAVDVYAPAQATGKILLFWHGGGWIRGDKSNLTDLCTSCAEQGLTVFAPNYRLAPENLFPAAHQDSVNFVEWLLQSDYLKQNSTSPSAIIQIGASSGGVLALYLAGRYGFPTVTWSAPVNYSSWIKDHQEVKAAVDAQSELGLTDPRAISDSFYKYFTLTYIGANNQQRLPELDAKAYNYQNLHRLMMINSTNELSPTDYLLDFINMLAQKDHGVDLKLLPGTRHAMAYADEYLNESVAYLTQK</sequence>
<evidence type="ECO:0000256" key="1">
    <source>
        <dbReference type="ARBA" id="ARBA00022801"/>
    </source>
</evidence>
<organism evidence="3 4">
    <name type="scientific">Lactobacillus xylocopicola</name>
    <dbReference type="NCBI Taxonomy" id="2976676"/>
    <lineage>
        <taxon>Bacteria</taxon>
        <taxon>Bacillati</taxon>
        <taxon>Bacillota</taxon>
        <taxon>Bacilli</taxon>
        <taxon>Lactobacillales</taxon>
        <taxon>Lactobacillaceae</taxon>
        <taxon>Lactobacillus</taxon>
    </lineage>
</organism>
<dbReference type="Pfam" id="PF07859">
    <property type="entry name" value="Abhydrolase_3"/>
    <property type="match status" value="1"/>
</dbReference>
<dbReference type="InterPro" id="IPR013094">
    <property type="entry name" value="AB_hydrolase_3"/>
</dbReference>
<reference evidence="3 4" key="1">
    <citation type="journal article" date="2023" name="Microbiol. Spectr.">
        <title>Symbiosis of Carpenter Bees with Uncharacterized Lactic Acid Bacteria Showing NAD Auxotrophy.</title>
        <authorList>
            <person name="Kawasaki S."/>
            <person name="Ozawa K."/>
            <person name="Mori T."/>
            <person name="Yamamoto A."/>
            <person name="Ito M."/>
            <person name="Ohkuma M."/>
            <person name="Sakamoto M."/>
            <person name="Matsutani M."/>
        </authorList>
    </citation>
    <scope>NUCLEOTIDE SEQUENCE [LARGE SCALE GENOMIC DNA]</scope>
    <source>
        <strain evidence="3 4">Kim32-2</strain>
    </source>
</reference>
<dbReference type="SUPFAM" id="SSF53474">
    <property type="entry name" value="alpha/beta-Hydrolases"/>
    <property type="match status" value="1"/>
</dbReference>